<dbReference type="EMBL" id="AAMO01000004">
    <property type="protein sequence ID" value="EAQ03627.1"/>
    <property type="molecule type" value="Genomic_DNA"/>
</dbReference>
<organism evidence="2 3">
    <name type="scientific">Pseudooceanicola batsensis (strain ATCC BAA-863 / DSM 15984 / KCTC 12145 / HTCC2597)</name>
    <name type="common">Oceanicola batsensis</name>
    <dbReference type="NCBI Taxonomy" id="252305"/>
    <lineage>
        <taxon>Bacteria</taxon>
        <taxon>Pseudomonadati</taxon>
        <taxon>Pseudomonadota</taxon>
        <taxon>Alphaproteobacteria</taxon>
        <taxon>Rhodobacterales</taxon>
        <taxon>Paracoccaceae</taxon>
        <taxon>Pseudooceanicola</taxon>
    </lineage>
</organism>
<dbReference type="AlphaFoldDB" id="A3TXR7"/>
<name>A3TXR7_PSEBH</name>
<dbReference type="RefSeq" id="WP_009804926.1">
    <property type="nucleotide sequence ID" value="NZ_CH724131.1"/>
</dbReference>
<reference evidence="2 3" key="1">
    <citation type="journal article" date="2010" name="J. Bacteriol.">
        <title>Genome sequences of Oceanicola granulosus HTCC2516(T) and Oceanicola batsensis HTCC2597(TDelta).</title>
        <authorList>
            <person name="Thrash J.C."/>
            <person name="Cho J.C."/>
            <person name="Vergin K.L."/>
            <person name="Giovannoni S.J."/>
        </authorList>
    </citation>
    <scope>NUCLEOTIDE SEQUENCE [LARGE SCALE GENOMIC DNA]</scope>
    <source>
        <strain evidence="3">ATCC BAA-863 / DSM 15984 / KCTC 12145 / HTCC2597</strain>
    </source>
</reference>
<feature type="compositionally biased region" description="Basic and acidic residues" evidence="1">
    <location>
        <begin position="77"/>
        <end position="89"/>
    </location>
</feature>
<evidence type="ECO:0000313" key="2">
    <source>
        <dbReference type="EMBL" id="EAQ03627.1"/>
    </source>
</evidence>
<gene>
    <name evidence="2" type="ORF">OB2597_03367</name>
</gene>
<dbReference type="Gene3D" id="1.10.1470.10">
    <property type="entry name" value="YjbJ"/>
    <property type="match status" value="1"/>
</dbReference>
<comment type="caution">
    <text evidence="2">The sequence shown here is derived from an EMBL/GenBank/DDBJ whole genome shotgun (WGS) entry which is preliminary data.</text>
</comment>
<sequence>MQWSQISENWEAFTPAILDRWPEAQEDDVLALDGSATALAVYLSEVTGESSRDTLAQIEDWRMGRIPTDVAMDETLDNEHIQESERHLDDGEDPSDRDDLFGDDNTPSPAVGRT</sequence>
<dbReference type="Proteomes" id="UP000004318">
    <property type="component" value="Unassembled WGS sequence"/>
</dbReference>
<evidence type="ECO:0000313" key="3">
    <source>
        <dbReference type="Proteomes" id="UP000004318"/>
    </source>
</evidence>
<keyword evidence="3" id="KW-1185">Reference proteome</keyword>
<dbReference type="HOGENOM" id="CLU_2234455_0_0_5"/>
<dbReference type="InterPro" id="IPR036629">
    <property type="entry name" value="YjbJ_sf"/>
</dbReference>
<accession>A3TXR7</accession>
<feature type="region of interest" description="Disordered" evidence="1">
    <location>
        <begin position="72"/>
        <end position="114"/>
    </location>
</feature>
<evidence type="ECO:0000256" key="1">
    <source>
        <dbReference type="SAM" id="MobiDB-lite"/>
    </source>
</evidence>
<protein>
    <submittedName>
        <fullName evidence="2">Uncharacterized protein</fullName>
    </submittedName>
</protein>
<dbReference type="STRING" id="252305.OB2597_03367"/>
<dbReference type="eggNOG" id="ENOG5032ZKE">
    <property type="taxonomic scope" value="Bacteria"/>
</dbReference>
<dbReference type="OrthoDB" id="7651547at2"/>
<proteinExistence type="predicted"/>